<dbReference type="Proteomes" id="UP000787635">
    <property type="component" value="Unassembled WGS sequence"/>
</dbReference>
<comment type="caution">
    <text evidence="2">The sequence shown here is derived from an EMBL/GenBank/DDBJ whole genome shotgun (WGS) entry which is preliminary data.</text>
</comment>
<proteinExistence type="predicted"/>
<feature type="chain" id="PRO_5047544117" evidence="1">
    <location>
        <begin position="39"/>
        <end position="124"/>
    </location>
</feature>
<keyword evidence="1" id="KW-0732">Signal</keyword>
<evidence type="ECO:0000256" key="1">
    <source>
        <dbReference type="SAM" id="SignalP"/>
    </source>
</evidence>
<dbReference type="RefSeq" id="WP_168034638.1">
    <property type="nucleotide sequence ID" value="NZ_JAAVNE010000058.1"/>
</dbReference>
<evidence type="ECO:0000313" key="2">
    <source>
        <dbReference type="EMBL" id="NKC33921.1"/>
    </source>
</evidence>
<keyword evidence="3" id="KW-1185">Reference proteome</keyword>
<reference evidence="2 3" key="1">
    <citation type="submission" date="2020-03" db="EMBL/GenBank/DDBJ databases">
        <title>Roseomonas selenitidurans sp. nov. isolated from urban soil.</title>
        <authorList>
            <person name="Liu H."/>
        </authorList>
    </citation>
    <scope>NUCLEOTIDE SEQUENCE [LARGE SCALE GENOMIC DNA]</scope>
    <source>
        <strain evidence="2 3">BU-1</strain>
    </source>
</reference>
<sequence>MARAARGGLTALAWSRRLPCAGAAVLALVLLPAAPAAAAARRDWNVEKCARYRADWPAALRHFGRDGLGEAFLAGHARFLASGCQDRSPICPRSPAELRIADAMTVAAMNAGMASTFLPFRCGP</sequence>
<organism evidence="2 3">
    <name type="scientific">Falsiroseomonas selenitidurans</name>
    <dbReference type="NCBI Taxonomy" id="2716335"/>
    <lineage>
        <taxon>Bacteria</taxon>
        <taxon>Pseudomonadati</taxon>
        <taxon>Pseudomonadota</taxon>
        <taxon>Alphaproteobacteria</taxon>
        <taxon>Acetobacterales</taxon>
        <taxon>Roseomonadaceae</taxon>
        <taxon>Falsiroseomonas</taxon>
    </lineage>
</organism>
<feature type="signal peptide" evidence="1">
    <location>
        <begin position="1"/>
        <end position="38"/>
    </location>
</feature>
<name>A0ABX1EAR8_9PROT</name>
<protein>
    <submittedName>
        <fullName evidence="2">Uncharacterized protein</fullName>
    </submittedName>
</protein>
<gene>
    <name evidence="2" type="ORF">HEQ75_23890</name>
</gene>
<dbReference type="EMBL" id="JAAVNE010000058">
    <property type="protein sequence ID" value="NKC33921.1"/>
    <property type="molecule type" value="Genomic_DNA"/>
</dbReference>
<accession>A0ABX1EAR8</accession>
<evidence type="ECO:0000313" key="3">
    <source>
        <dbReference type="Proteomes" id="UP000787635"/>
    </source>
</evidence>